<feature type="binding site" evidence="7">
    <location>
        <position position="131"/>
    </location>
    <ligand>
        <name>Zn(2+)</name>
        <dbReference type="ChEBI" id="CHEBI:29105"/>
        <label>2</label>
    </ligand>
</feature>
<comment type="function">
    <text evidence="7">Thiolesterase that catalyzes the hydrolysis of S-D-lactoyl-glutathione to form glutathione and D-lactic acid.</text>
</comment>
<dbReference type="Pfam" id="PF16123">
    <property type="entry name" value="HAGH_C"/>
    <property type="match status" value="1"/>
</dbReference>
<evidence type="ECO:0000313" key="10">
    <source>
        <dbReference type="Proteomes" id="UP001143349"/>
    </source>
</evidence>
<evidence type="ECO:0000256" key="3">
    <source>
        <dbReference type="ARBA" id="ARBA00006759"/>
    </source>
</evidence>
<evidence type="ECO:0000256" key="1">
    <source>
        <dbReference type="ARBA" id="ARBA00001623"/>
    </source>
</evidence>
<dbReference type="EMBL" id="BSFH01000030">
    <property type="protein sequence ID" value="GLK64855.1"/>
    <property type="molecule type" value="Genomic_DNA"/>
</dbReference>
<dbReference type="SMART" id="SM00849">
    <property type="entry name" value="Lactamase_B"/>
    <property type="match status" value="1"/>
</dbReference>
<proteinExistence type="inferred from homology"/>
<dbReference type="GO" id="GO:0004416">
    <property type="term" value="F:hydroxyacylglutathione hydrolase activity"/>
    <property type="evidence" value="ECO:0007669"/>
    <property type="project" value="UniProtKB-UniRule"/>
</dbReference>
<dbReference type="EC" id="3.1.2.6" evidence="7"/>
<reference evidence="9" key="1">
    <citation type="journal article" date="2014" name="Int. J. Syst. Evol. Microbiol.">
        <title>Complete genome sequence of Corynebacterium casei LMG S-19264T (=DSM 44701T), isolated from a smear-ripened cheese.</title>
        <authorList>
            <consortium name="US DOE Joint Genome Institute (JGI-PGF)"/>
            <person name="Walter F."/>
            <person name="Albersmeier A."/>
            <person name="Kalinowski J."/>
            <person name="Ruckert C."/>
        </authorList>
    </citation>
    <scope>NUCLEOTIDE SEQUENCE</scope>
    <source>
        <strain evidence="9">VKM B-2222</strain>
    </source>
</reference>
<keyword evidence="4 7" id="KW-0479">Metal-binding</keyword>
<keyword evidence="10" id="KW-1185">Reference proteome</keyword>
<sequence length="248" mass="26418">MPLELVPVRCLTDNYAWLVHGNGQTALIDAPEAEPILHELRARGWSLSQIALTHHHDDHIQAVPELVAATGAVVIGNADDATRLPALDQAVRPGEKFDLCGETAEVIDVPGHTIGHVAFHLPGSAMVFTADSLMALGCGRLFEGDADTMWASLSRLNALPAETLVCSGHDYCRGNGAFALSVDPDNAALQQRLTETTTGARPCAPSTLAEERATNPFLRVRELAASLGLAGAPDAKVFAELRAMKDRF</sequence>
<dbReference type="InterPro" id="IPR001279">
    <property type="entry name" value="Metallo-B-lactamas"/>
</dbReference>
<evidence type="ECO:0000256" key="7">
    <source>
        <dbReference type="HAMAP-Rule" id="MF_01374"/>
    </source>
</evidence>
<dbReference type="InterPro" id="IPR036866">
    <property type="entry name" value="RibonucZ/Hydroxyglut_hydro"/>
</dbReference>
<feature type="binding site" evidence="7">
    <location>
        <position position="58"/>
    </location>
    <ligand>
        <name>Zn(2+)</name>
        <dbReference type="ChEBI" id="CHEBI:29105"/>
        <label>2</label>
    </ligand>
</feature>
<dbReference type="Pfam" id="PF00753">
    <property type="entry name" value="Lactamase_B"/>
    <property type="match status" value="1"/>
</dbReference>
<dbReference type="InterPro" id="IPR032282">
    <property type="entry name" value="HAGH_C"/>
</dbReference>
<name>A0AAD3NZH8_9RHOB</name>
<dbReference type="AlphaFoldDB" id="A0AAD3NZH8"/>
<dbReference type="Proteomes" id="UP001143349">
    <property type="component" value="Unassembled WGS sequence"/>
</dbReference>
<protein>
    <recommendedName>
        <fullName evidence="7">Hydroxyacylglutathione hydrolase</fullName>
        <ecNumber evidence="7">3.1.2.6</ecNumber>
    </recommendedName>
    <alternativeName>
        <fullName evidence="7">Glyoxalase II</fullName>
        <shortName evidence="7">Glx II</shortName>
    </alternativeName>
</protein>
<comment type="cofactor">
    <cofactor evidence="7">
        <name>Zn(2+)</name>
        <dbReference type="ChEBI" id="CHEBI:29105"/>
    </cofactor>
    <text evidence="7">Binds 2 Zn(2+) ions per subunit.</text>
</comment>
<dbReference type="SUPFAM" id="SSF56281">
    <property type="entry name" value="Metallo-hydrolase/oxidoreductase"/>
    <property type="match status" value="1"/>
</dbReference>
<dbReference type="RefSeq" id="WP_271179867.1">
    <property type="nucleotide sequence ID" value="NZ_BSFH01000030.1"/>
</dbReference>
<dbReference type="PANTHER" id="PTHR43705">
    <property type="entry name" value="HYDROXYACYLGLUTATHIONE HYDROLASE"/>
    <property type="match status" value="1"/>
</dbReference>
<feature type="binding site" evidence="7">
    <location>
        <position position="169"/>
    </location>
    <ligand>
        <name>Zn(2+)</name>
        <dbReference type="ChEBI" id="CHEBI:29105"/>
        <label>2</label>
    </ligand>
</feature>
<comment type="caution">
    <text evidence="9">The sequence shown here is derived from an EMBL/GenBank/DDBJ whole genome shotgun (WGS) entry which is preliminary data.</text>
</comment>
<evidence type="ECO:0000256" key="6">
    <source>
        <dbReference type="ARBA" id="ARBA00022833"/>
    </source>
</evidence>
<dbReference type="NCBIfam" id="TIGR03413">
    <property type="entry name" value="GSH_gloB"/>
    <property type="match status" value="1"/>
</dbReference>
<feature type="domain" description="Metallo-beta-lactamase" evidence="8">
    <location>
        <begin position="13"/>
        <end position="169"/>
    </location>
</feature>
<evidence type="ECO:0000256" key="2">
    <source>
        <dbReference type="ARBA" id="ARBA00004963"/>
    </source>
</evidence>
<feature type="binding site" evidence="7">
    <location>
        <position position="131"/>
    </location>
    <ligand>
        <name>Zn(2+)</name>
        <dbReference type="ChEBI" id="CHEBI:29105"/>
        <label>1</label>
    </ligand>
</feature>
<accession>A0AAD3NZH8</accession>
<feature type="binding site" evidence="7">
    <location>
        <position position="59"/>
    </location>
    <ligand>
        <name>Zn(2+)</name>
        <dbReference type="ChEBI" id="CHEBI:29105"/>
        <label>2</label>
    </ligand>
</feature>
<reference evidence="9" key="2">
    <citation type="submission" date="2023-01" db="EMBL/GenBank/DDBJ databases">
        <authorList>
            <person name="Sun Q."/>
            <person name="Evtushenko L."/>
        </authorList>
    </citation>
    <scope>NUCLEOTIDE SEQUENCE</scope>
    <source>
        <strain evidence="9">VKM B-2222</strain>
    </source>
</reference>
<evidence type="ECO:0000256" key="5">
    <source>
        <dbReference type="ARBA" id="ARBA00022801"/>
    </source>
</evidence>
<evidence type="ECO:0000313" key="9">
    <source>
        <dbReference type="EMBL" id="GLK64855.1"/>
    </source>
</evidence>
<gene>
    <name evidence="7 9" type="primary">gloB</name>
    <name evidence="9" type="ORF">GCM10017635_23260</name>
</gene>
<dbReference type="Gene3D" id="3.60.15.10">
    <property type="entry name" value="Ribonuclease Z/Hydroxyacylglutathione hydrolase-like"/>
    <property type="match status" value="1"/>
</dbReference>
<dbReference type="GO" id="GO:0019243">
    <property type="term" value="P:methylglyoxal catabolic process to D-lactate via S-lactoyl-glutathione"/>
    <property type="evidence" value="ECO:0007669"/>
    <property type="project" value="UniProtKB-UniRule"/>
</dbReference>
<feature type="binding site" evidence="7">
    <location>
        <position position="56"/>
    </location>
    <ligand>
        <name>Zn(2+)</name>
        <dbReference type="ChEBI" id="CHEBI:29105"/>
        <label>1</label>
    </ligand>
</feature>
<comment type="subunit">
    <text evidence="7">Monomer.</text>
</comment>
<dbReference type="GO" id="GO:0046872">
    <property type="term" value="F:metal ion binding"/>
    <property type="evidence" value="ECO:0007669"/>
    <property type="project" value="UniProtKB-KW"/>
</dbReference>
<comment type="pathway">
    <text evidence="2 7">Secondary metabolite metabolism; methylglyoxal degradation; (R)-lactate from methylglyoxal: step 2/2.</text>
</comment>
<dbReference type="PANTHER" id="PTHR43705:SF1">
    <property type="entry name" value="HYDROXYACYLGLUTATHIONE HYDROLASE GLOB"/>
    <property type="match status" value="1"/>
</dbReference>
<keyword evidence="6 7" id="KW-0862">Zinc</keyword>
<evidence type="ECO:0000256" key="4">
    <source>
        <dbReference type="ARBA" id="ARBA00022723"/>
    </source>
</evidence>
<dbReference type="CDD" id="cd07723">
    <property type="entry name" value="hydroxyacylglutathione_hydrolase_MBL-fold"/>
    <property type="match status" value="1"/>
</dbReference>
<evidence type="ECO:0000259" key="8">
    <source>
        <dbReference type="SMART" id="SM00849"/>
    </source>
</evidence>
<keyword evidence="5 7" id="KW-0378">Hydrolase</keyword>
<comment type="similarity">
    <text evidence="3 7">Belongs to the metallo-beta-lactamase superfamily. Glyoxalase II family.</text>
</comment>
<dbReference type="InterPro" id="IPR035680">
    <property type="entry name" value="Clx_II_MBL"/>
</dbReference>
<dbReference type="InterPro" id="IPR017782">
    <property type="entry name" value="Hydroxyacylglutathione_Hdrlase"/>
</dbReference>
<comment type="catalytic activity">
    <reaction evidence="1 7">
        <text>an S-(2-hydroxyacyl)glutathione + H2O = a 2-hydroxy carboxylate + glutathione + H(+)</text>
        <dbReference type="Rhea" id="RHEA:21864"/>
        <dbReference type="ChEBI" id="CHEBI:15377"/>
        <dbReference type="ChEBI" id="CHEBI:15378"/>
        <dbReference type="ChEBI" id="CHEBI:57925"/>
        <dbReference type="ChEBI" id="CHEBI:58896"/>
        <dbReference type="ChEBI" id="CHEBI:71261"/>
        <dbReference type="EC" id="3.1.2.6"/>
    </reaction>
</comment>
<dbReference type="HAMAP" id="MF_01374">
    <property type="entry name" value="Glyoxalase_2"/>
    <property type="match status" value="1"/>
</dbReference>
<organism evidence="9 10">
    <name type="scientific">Paracoccus kondratievae</name>
    <dbReference type="NCBI Taxonomy" id="135740"/>
    <lineage>
        <taxon>Bacteria</taxon>
        <taxon>Pseudomonadati</taxon>
        <taxon>Pseudomonadota</taxon>
        <taxon>Alphaproteobacteria</taxon>
        <taxon>Rhodobacterales</taxon>
        <taxon>Paracoccaceae</taxon>
        <taxon>Paracoccus</taxon>
    </lineage>
</organism>
<feature type="binding site" evidence="7">
    <location>
        <position position="54"/>
    </location>
    <ligand>
        <name>Zn(2+)</name>
        <dbReference type="ChEBI" id="CHEBI:29105"/>
        <label>1</label>
    </ligand>
</feature>
<feature type="binding site" evidence="7">
    <location>
        <position position="112"/>
    </location>
    <ligand>
        <name>Zn(2+)</name>
        <dbReference type="ChEBI" id="CHEBI:29105"/>
        <label>1</label>
    </ligand>
</feature>
<dbReference type="PIRSF" id="PIRSF005457">
    <property type="entry name" value="Glx"/>
    <property type="match status" value="1"/>
</dbReference>
<dbReference type="InterPro" id="IPR050110">
    <property type="entry name" value="Glyoxalase_II_hydrolase"/>
</dbReference>